<dbReference type="RefSeq" id="WP_285667438.1">
    <property type="nucleotide sequence ID" value="NZ_BSTX01000008.1"/>
</dbReference>
<dbReference type="PANTHER" id="PTHR43459:SF1">
    <property type="entry name" value="EG:BACN32G11.4 PROTEIN"/>
    <property type="match status" value="1"/>
</dbReference>
<dbReference type="EMBL" id="BSTX01000008">
    <property type="protein sequence ID" value="GLZ81870.1"/>
    <property type="molecule type" value="Genomic_DNA"/>
</dbReference>
<sequence length="261" mass="27349">MTDSLLVERAEGVVTLTFNRPDTLNSLTTELKVAFRDELAALATDASCRAIVLAGAGRAFCVGQDLKEHVENLKTGDPLATVREHYNPIAQSLATMPKPVVAAVRGAAAGAGASLALLADFRVGGPGTSFSMAFAGIGLSADTGASQTLPRLVGHAKATEMLMLGTKVKADEASRIGLLGTVTEDDDQVLPQALELAKRLATGPTHAFAYIKRTLGASGHIPFAEALELEAEAQSRCGFTADHRNAVESFVNKRPIVFEGH</sequence>
<comment type="caution">
    <text evidence="3">The sequence shown here is derived from an EMBL/GenBank/DDBJ whole genome shotgun (WGS) entry which is preliminary data.</text>
</comment>
<comment type="similarity">
    <text evidence="1 2">Belongs to the enoyl-CoA hydratase/isomerase family.</text>
</comment>
<evidence type="ECO:0000256" key="1">
    <source>
        <dbReference type="ARBA" id="ARBA00005254"/>
    </source>
</evidence>
<dbReference type="PANTHER" id="PTHR43459">
    <property type="entry name" value="ENOYL-COA HYDRATASE"/>
    <property type="match status" value="1"/>
</dbReference>
<dbReference type="InterPro" id="IPR014748">
    <property type="entry name" value="Enoyl-CoA_hydra_C"/>
</dbReference>
<keyword evidence="4" id="KW-1185">Reference proteome</keyword>
<protein>
    <submittedName>
        <fullName evidence="3">Enoyl-CoA hydratase</fullName>
    </submittedName>
</protein>
<dbReference type="CDD" id="cd06558">
    <property type="entry name" value="crotonase-like"/>
    <property type="match status" value="1"/>
</dbReference>
<dbReference type="SUPFAM" id="SSF52096">
    <property type="entry name" value="ClpP/crotonase"/>
    <property type="match status" value="1"/>
</dbReference>
<dbReference type="PROSITE" id="PS00166">
    <property type="entry name" value="ENOYL_COA_HYDRATASE"/>
    <property type="match status" value="1"/>
</dbReference>
<dbReference type="Pfam" id="PF00378">
    <property type="entry name" value="ECH_1"/>
    <property type="match status" value="1"/>
</dbReference>
<organism evidence="3 4">
    <name type="scientific">Actinorhabdospora filicis</name>
    <dbReference type="NCBI Taxonomy" id="1785913"/>
    <lineage>
        <taxon>Bacteria</taxon>
        <taxon>Bacillati</taxon>
        <taxon>Actinomycetota</taxon>
        <taxon>Actinomycetes</taxon>
        <taxon>Micromonosporales</taxon>
        <taxon>Micromonosporaceae</taxon>
        <taxon>Actinorhabdospora</taxon>
    </lineage>
</organism>
<dbReference type="InterPro" id="IPR001753">
    <property type="entry name" value="Enoyl-CoA_hydra/iso"/>
</dbReference>
<dbReference type="Gene3D" id="3.90.226.10">
    <property type="entry name" value="2-enoyl-CoA Hydratase, Chain A, domain 1"/>
    <property type="match status" value="1"/>
</dbReference>
<reference evidence="3" key="1">
    <citation type="submission" date="2023-03" db="EMBL/GenBank/DDBJ databases">
        <title>Actinorhabdospora filicis NBRC 111898.</title>
        <authorList>
            <person name="Ichikawa N."/>
            <person name="Sato H."/>
            <person name="Tonouchi N."/>
        </authorList>
    </citation>
    <scope>NUCLEOTIDE SEQUENCE</scope>
    <source>
        <strain evidence="3">NBRC 111898</strain>
    </source>
</reference>
<evidence type="ECO:0000256" key="2">
    <source>
        <dbReference type="RuleBase" id="RU003707"/>
    </source>
</evidence>
<name>A0A9W6STW8_9ACTN</name>
<evidence type="ECO:0000313" key="4">
    <source>
        <dbReference type="Proteomes" id="UP001165079"/>
    </source>
</evidence>
<dbReference type="Gene3D" id="1.10.12.10">
    <property type="entry name" value="Lyase 2-enoyl-coa Hydratase, Chain A, domain 2"/>
    <property type="match status" value="1"/>
</dbReference>
<dbReference type="InterPro" id="IPR018376">
    <property type="entry name" value="Enoyl-CoA_hyd/isom_CS"/>
</dbReference>
<dbReference type="InterPro" id="IPR029045">
    <property type="entry name" value="ClpP/crotonase-like_dom_sf"/>
</dbReference>
<dbReference type="Proteomes" id="UP001165079">
    <property type="component" value="Unassembled WGS sequence"/>
</dbReference>
<gene>
    <name evidence="3" type="primary">paaG</name>
    <name evidence="3" type="ORF">Afil01_66770</name>
</gene>
<proteinExistence type="inferred from homology"/>
<accession>A0A9W6STW8</accession>
<dbReference type="GO" id="GO:0003824">
    <property type="term" value="F:catalytic activity"/>
    <property type="evidence" value="ECO:0007669"/>
    <property type="project" value="InterPro"/>
</dbReference>
<dbReference type="AlphaFoldDB" id="A0A9W6STW8"/>
<evidence type="ECO:0000313" key="3">
    <source>
        <dbReference type="EMBL" id="GLZ81870.1"/>
    </source>
</evidence>